<evidence type="ECO:0000259" key="13">
    <source>
        <dbReference type="Pfam" id="PF02875"/>
    </source>
</evidence>
<evidence type="ECO:0000256" key="5">
    <source>
        <dbReference type="ARBA" id="ARBA00022840"/>
    </source>
</evidence>
<comment type="function">
    <text evidence="10 11">Involved in cell wall formation. Catalyzes the final step in the synthesis of UDP-N-acetylmuramoyl-pentapeptide, the precursor of murein.</text>
</comment>
<dbReference type="InterPro" id="IPR036615">
    <property type="entry name" value="Mur_ligase_C_dom_sf"/>
</dbReference>
<dbReference type="HAMAP" id="MF_02019">
    <property type="entry name" value="MurF"/>
    <property type="match status" value="1"/>
</dbReference>
<dbReference type="AlphaFoldDB" id="A0A9D1FBI9"/>
<dbReference type="PANTHER" id="PTHR43024:SF1">
    <property type="entry name" value="UDP-N-ACETYLMURAMOYL-TRIPEPTIDE--D-ALANYL-D-ALANINE LIGASE"/>
    <property type="match status" value="1"/>
</dbReference>
<feature type="domain" description="Mur ligase central" evidence="14">
    <location>
        <begin position="109"/>
        <end position="297"/>
    </location>
</feature>
<organism evidence="15 16">
    <name type="scientific">Candidatus Avoscillospira avistercoris</name>
    <dbReference type="NCBI Taxonomy" id="2840707"/>
    <lineage>
        <taxon>Bacteria</taxon>
        <taxon>Bacillati</taxon>
        <taxon>Bacillota</taxon>
        <taxon>Clostridia</taxon>
        <taxon>Eubacteriales</taxon>
        <taxon>Oscillospiraceae</taxon>
        <taxon>Oscillospiraceae incertae sedis</taxon>
        <taxon>Candidatus Avoscillospira</taxon>
    </lineage>
</organism>
<feature type="domain" description="Mur ligase N-terminal catalytic" evidence="12">
    <location>
        <begin position="26"/>
        <end position="98"/>
    </location>
</feature>
<evidence type="ECO:0000256" key="3">
    <source>
        <dbReference type="ARBA" id="ARBA00022618"/>
    </source>
</evidence>
<evidence type="ECO:0000256" key="2">
    <source>
        <dbReference type="ARBA" id="ARBA00022598"/>
    </source>
</evidence>
<gene>
    <name evidence="10" type="primary">murF</name>
    <name evidence="15" type="ORF">IAA83_10255</name>
</gene>
<keyword evidence="6 10" id="KW-0133">Cell shape</keyword>
<sequence>MKTTKLKQIAQWCGGTLHETDGEVEVRGVSTDSREVKPGQMFIPLVGARVDGHTFISRAVENGAVAVLNANKEKKPKNVPYIEVEDTLLAFGAIAAGYRQTMKAKVLAITGSVGKTTTKEMLAAILNRQFRTIWTEGNHNNNLGLPMSVMDIEEDTELAVLELGMSAFGEMSYLTKIARPDMAIFTNIGTMHIEHLGSREGILKAKMEILEGMDKEKGVLVLNGDEPLLWNQRKELALETHYFGIDNSLCEVTGSNIRSDNSGVRFDVTAFGKTFEVFVPANGQHTVYNALAAITAAMLQGATVENIQAGLATFENAGMRQKIYEKNGYTIIEDCYNAGPESMEAAINVLADRVVEGKGRKIAVLGDMLELGSCAMAEHHRIGRIAQIRKIDRIFAYGVNASRVASGAVTGGMKNKFANFYDDQDQLIHDLRFQARPGDVLLFKGSRGMKMERVLQLFWKEEDI</sequence>
<evidence type="ECO:0000313" key="16">
    <source>
        <dbReference type="Proteomes" id="UP000886741"/>
    </source>
</evidence>
<keyword evidence="5 10" id="KW-0067">ATP-binding</keyword>
<keyword evidence="4 10" id="KW-0547">Nucleotide-binding</keyword>
<dbReference type="Gene3D" id="3.40.1190.10">
    <property type="entry name" value="Mur-like, catalytic domain"/>
    <property type="match status" value="1"/>
</dbReference>
<comment type="subcellular location">
    <subcellularLocation>
        <location evidence="10 11">Cytoplasm</location>
    </subcellularLocation>
</comment>
<dbReference type="InterPro" id="IPR000713">
    <property type="entry name" value="Mur_ligase_N"/>
</dbReference>
<dbReference type="Pfam" id="PF01225">
    <property type="entry name" value="Mur_ligase"/>
    <property type="match status" value="1"/>
</dbReference>
<name>A0A9D1FBI9_9FIRM</name>
<dbReference type="InterPro" id="IPR004101">
    <property type="entry name" value="Mur_ligase_C"/>
</dbReference>
<dbReference type="GO" id="GO:0005737">
    <property type="term" value="C:cytoplasm"/>
    <property type="evidence" value="ECO:0007669"/>
    <property type="project" value="UniProtKB-SubCell"/>
</dbReference>
<dbReference type="SUPFAM" id="SSF53244">
    <property type="entry name" value="MurD-like peptide ligases, peptide-binding domain"/>
    <property type="match status" value="1"/>
</dbReference>
<keyword evidence="1 10" id="KW-0963">Cytoplasm</keyword>
<evidence type="ECO:0000256" key="1">
    <source>
        <dbReference type="ARBA" id="ARBA00022490"/>
    </source>
</evidence>
<dbReference type="Pfam" id="PF08245">
    <property type="entry name" value="Mur_ligase_M"/>
    <property type="match status" value="1"/>
</dbReference>
<evidence type="ECO:0000259" key="14">
    <source>
        <dbReference type="Pfam" id="PF08245"/>
    </source>
</evidence>
<dbReference type="InterPro" id="IPR005863">
    <property type="entry name" value="UDP-N-AcMur_synth"/>
</dbReference>
<dbReference type="InterPro" id="IPR013221">
    <property type="entry name" value="Mur_ligase_cen"/>
</dbReference>
<dbReference type="EC" id="6.3.2.10" evidence="10 11"/>
<feature type="binding site" evidence="10">
    <location>
        <begin position="111"/>
        <end position="117"/>
    </location>
    <ligand>
        <name>ATP</name>
        <dbReference type="ChEBI" id="CHEBI:30616"/>
    </ligand>
</feature>
<keyword evidence="9 10" id="KW-0961">Cell wall biogenesis/degradation</keyword>
<dbReference type="NCBIfam" id="TIGR01143">
    <property type="entry name" value="murF"/>
    <property type="match status" value="1"/>
</dbReference>
<comment type="caution">
    <text evidence="15">The sequence shown here is derived from an EMBL/GenBank/DDBJ whole genome shotgun (WGS) entry which is preliminary data.</text>
</comment>
<evidence type="ECO:0000256" key="10">
    <source>
        <dbReference type="HAMAP-Rule" id="MF_02019"/>
    </source>
</evidence>
<dbReference type="Pfam" id="PF02875">
    <property type="entry name" value="Mur_ligase_C"/>
    <property type="match status" value="1"/>
</dbReference>
<reference evidence="15" key="2">
    <citation type="journal article" date="2021" name="PeerJ">
        <title>Extensive microbial diversity within the chicken gut microbiome revealed by metagenomics and culture.</title>
        <authorList>
            <person name="Gilroy R."/>
            <person name="Ravi A."/>
            <person name="Getino M."/>
            <person name="Pursley I."/>
            <person name="Horton D.L."/>
            <person name="Alikhan N.F."/>
            <person name="Baker D."/>
            <person name="Gharbi K."/>
            <person name="Hall N."/>
            <person name="Watson M."/>
            <person name="Adriaenssens E.M."/>
            <person name="Foster-Nyarko E."/>
            <person name="Jarju S."/>
            <person name="Secka A."/>
            <person name="Antonio M."/>
            <person name="Oren A."/>
            <person name="Chaudhuri R.R."/>
            <person name="La Ragione R."/>
            <person name="Hildebrand F."/>
            <person name="Pallen M.J."/>
        </authorList>
    </citation>
    <scope>NUCLEOTIDE SEQUENCE</scope>
    <source>
        <strain evidence="15">ChiBcec16-1751</strain>
    </source>
</reference>
<dbReference type="InterPro" id="IPR035911">
    <property type="entry name" value="MurE/MurF_N"/>
</dbReference>
<dbReference type="PANTHER" id="PTHR43024">
    <property type="entry name" value="UDP-N-ACETYLMURAMOYL-TRIPEPTIDE--D-ALANYL-D-ALANINE LIGASE"/>
    <property type="match status" value="1"/>
</dbReference>
<proteinExistence type="inferred from homology"/>
<dbReference type="Gene3D" id="3.90.190.20">
    <property type="entry name" value="Mur ligase, C-terminal domain"/>
    <property type="match status" value="1"/>
</dbReference>
<dbReference type="GO" id="GO:0009252">
    <property type="term" value="P:peptidoglycan biosynthetic process"/>
    <property type="evidence" value="ECO:0007669"/>
    <property type="project" value="UniProtKB-UniRule"/>
</dbReference>
<evidence type="ECO:0000256" key="6">
    <source>
        <dbReference type="ARBA" id="ARBA00022960"/>
    </source>
</evidence>
<keyword evidence="2 10" id="KW-0436">Ligase</keyword>
<evidence type="ECO:0000256" key="8">
    <source>
        <dbReference type="ARBA" id="ARBA00023306"/>
    </source>
</evidence>
<dbReference type="GO" id="GO:0008360">
    <property type="term" value="P:regulation of cell shape"/>
    <property type="evidence" value="ECO:0007669"/>
    <property type="project" value="UniProtKB-KW"/>
</dbReference>
<evidence type="ECO:0000256" key="4">
    <source>
        <dbReference type="ARBA" id="ARBA00022741"/>
    </source>
</evidence>
<dbReference type="GO" id="GO:0005524">
    <property type="term" value="F:ATP binding"/>
    <property type="evidence" value="ECO:0007669"/>
    <property type="project" value="UniProtKB-UniRule"/>
</dbReference>
<dbReference type="InterPro" id="IPR051046">
    <property type="entry name" value="MurCDEF_CellWall_CoF430Synth"/>
</dbReference>
<dbReference type="GO" id="GO:0071555">
    <property type="term" value="P:cell wall organization"/>
    <property type="evidence" value="ECO:0007669"/>
    <property type="project" value="UniProtKB-KW"/>
</dbReference>
<evidence type="ECO:0000313" key="15">
    <source>
        <dbReference type="EMBL" id="HIS65730.1"/>
    </source>
</evidence>
<dbReference type="InterPro" id="IPR036565">
    <property type="entry name" value="Mur-like_cat_sf"/>
</dbReference>
<evidence type="ECO:0000256" key="7">
    <source>
        <dbReference type="ARBA" id="ARBA00022984"/>
    </source>
</evidence>
<accession>A0A9D1FBI9</accession>
<evidence type="ECO:0000256" key="11">
    <source>
        <dbReference type="RuleBase" id="RU004136"/>
    </source>
</evidence>
<keyword evidence="7 10" id="KW-0573">Peptidoglycan synthesis</keyword>
<evidence type="ECO:0000256" key="9">
    <source>
        <dbReference type="ARBA" id="ARBA00023316"/>
    </source>
</evidence>
<dbReference type="GO" id="GO:0047480">
    <property type="term" value="F:UDP-N-acetylmuramoyl-tripeptide-D-alanyl-D-alanine ligase activity"/>
    <property type="evidence" value="ECO:0007669"/>
    <property type="project" value="UniProtKB-UniRule"/>
</dbReference>
<comment type="similarity">
    <text evidence="10">Belongs to the MurCDEF family. MurF subfamily.</text>
</comment>
<dbReference type="SUPFAM" id="SSF63418">
    <property type="entry name" value="MurE/MurF N-terminal domain"/>
    <property type="match status" value="1"/>
</dbReference>
<reference evidence="15" key="1">
    <citation type="submission" date="2020-10" db="EMBL/GenBank/DDBJ databases">
        <authorList>
            <person name="Gilroy R."/>
        </authorList>
    </citation>
    <scope>NUCLEOTIDE SEQUENCE</scope>
    <source>
        <strain evidence="15">ChiBcec16-1751</strain>
    </source>
</reference>
<dbReference type="Proteomes" id="UP000886741">
    <property type="component" value="Unassembled WGS sequence"/>
</dbReference>
<dbReference type="Gene3D" id="3.40.1390.10">
    <property type="entry name" value="MurE/MurF, N-terminal domain"/>
    <property type="match status" value="1"/>
</dbReference>
<dbReference type="SUPFAM" id="SSF53623">
    <property type="entry name" value="MurD-like peptide ligases, catalytic domain"/>
    <property type="match status" value="1"/>
</dbReference>
<evidence type="ECO:0000259" key="12">
    <source>
        <dbReference type="Pfam" id="PF01225"/>
    </source>
</evidence>
<dbReference type="GO" id="GO:0051301">
    <property type="term" value="P:cell division"/>
    <property type="evidence" value="ECO:0007669"/>
    <property type="project" value="UniProtKB-KW"/>
</dbReference>
<keyword evidence="3 10" id="KW-0132">Cell division</keyword>
<keyword evidence="8 10" id="KW-0131">Cell cycle</keyword>
<protein>
    <recommendedName>
        <fullName evidence="10 11">UDP-N-acetylmuramoyl-tripeptide--D-alanyl-D-alanine ligase</fullName>
        <ecNumber evidence="10 11">6.3.2.10</ecNumber>
    </recommendedName>
    <alternativeName>
        <fullName evidence="10">D-alanyl-D-alanine-adding enzyme</fullName>
    </alternativeName>
</protein>
<feature type="domain" description="Mur ligase C-terminal" evidence="13">
    <location>
        <begin position="322"/>
        <end position="447"/>
    </location>
</feature>
<comment type="pathway">
    <text evidence="10 11">Cell wall biogenesis; peptidoglycan biosynthesis.</text>
</comment>
<dbReference type="EMBL" id="DVJJ01000156">
    <property type="protein sequence ID" value="HIS65730.1"/>
    <property type="molecule type" value="Genomic_DNA"/>
</dbReference>
<comment type="catalytic activity">
    <reaction evidence="10 11">
        <text>D-alanyl-D-alanine + UDP-N-acetyl-alpha-D-muramoyl-L-alanyl-gamma-D-glutamyl-meso-2,6-diaminopimelate + ATP = UDP-N-acetyl-alpha-D-muramoyl-L-alanyl-gamma-D-glutamyl-meso-2,6-diaminopimeloyl-D-alanyl-D-alanine + ADP + phosphate + H(+)</text>
        <dbReference type="Rhea" id="RHEA:28374"/>
        <dbReference type="ChEBI" id="CHEBI:15378"/>
        <dbReference type="ChEBI" id="CHEBI:30616"/>
        <dbReference type="ChEBI" id="CHEBI:43474"/>
        <dbReference type="ChEBI" id="CHEBI:57822"/>
        <dbReference type="ChEBI" id="CHEBI:61386"/>
        <dbReference type="ChEBI" id="CHEBI:83905"/>
        <dbReference type="ChEBI" id="CHEBI:456216"/>
        <dbReference type="EC" id="6.3.2.10"/>
    </reaction>
</comment>